<dbReference type="NCBIfam" id="TIGR04532">
    <property type="entry name" value="PT_fungal_PKS"/>
    <property type="match status" value="1"/>
</dbReference>
<dbReference type="Gene3D" id="3.10.129.110">
    <property type="entry name" value="Polyketide synthase dehydratase"/>
    <property type="match status" value="1"/>
</dbReference>
<protein>
    <submittedName>
        <fullName evidence="9">Non-reducing polyketide synthase fsr1</fullName>
    </submittedName>
</protein>
<feature type="region of interest" description="C-terminal hotdog fold" evidence="6">
    <location>
        <begin position="594"/>
        <end position="744"/>
    </location>
</feature>
<feature type="domain" description="PKS/mFAS DH" evidence="8">
    <location>
        <begin position="420"/>
        <end position="744"/>
    </location>
</feature>
<dbReference type="InterPro" id="IPR030918">
    <property type="entry name" value="PT_fungal_PKS"/>
</dbReference>
<feature type="region of interest" description="Disordered" evidence="7">
    <location>
        <begin position="789"/>
        <end position="820"/>
    </location>
</feature>
<dbReference type="InterPro" id="IPR034686">
    <property type="entry name" value="Terpene_cyclase-like_2"/>
</dbReference>
<keyword evidence="4" id="KW-0597">Phosphoprotein</keyword>
<dbReference type="InterPro" id="IPR001031">
    <property type="entry name" value="Thioesterase"/>
</dbReference>
<comment type="cofactor">
    <cofactor evidence="1">
        <name>Mg(2+)</name>
        <dbReference type="ChEBI" id="CHEBI:18420"/>
    </cofactor>
</comment>
<reference evidence="9" key="1">
    <citation type="submission" date="2019-06" db="EMBL/GenBank/DDBJ databases">
        <authorList>
            <person name="Gan P."/>
            <person name="Shirasu K."/>
        </authorList>
    </citation>
    <scope>NUCLEOTIDE SEQUENCE [LARGE SCALE GENOMIC DNA]</scope>
    <source>
        <strain evidence="9">CAD2</strain>
    </source>
</reference>
<keyword evidence="5" id="KW-0460">Magnesium</keyword>
<accession>A0A9P5EM97</accession>
<evidence type="ECO:0000256" key="4">
    <source>
        <dbReference type="ARBA" id="ARBA00022553"/>
    </source>
</evidence>
<dbReference type="InterPro" id="IPR001227">
    <property type="entry name" value="Ac_transferase_dom_sf"/>
</dbReference>
<keyword evidence="3" id="KW-0596">Phosphopantetheine</keyword>
<gene>
    <name evidence="9" type="primary">FSR1</name>
    <name evidence="9" type="ORF">CGCSCA2_v009624</name>
</gene>
<evidence type="ECO:0000256" key="7">
    <source>
        <dbReference type="SAM" id="MobiDB-lite"/>
    </source>
</evidence>
<dbReference type="InterPro" id="IPR029058">
    <property type="entry name" value="AB_hydrolase_fold"/>
</dbReference>
<evidence type="ECO:0000313" key="9">
    <source>
        <dbReference type="EMBL" id="KAF4853873.1"/>
    </source>
</evidence>
<dbReference type="OrthoDB" id="10253869at2759"/>
<keyword evidence="10" id="KW-1185">Reference proteome</keyword>
<dbReference type="GO" id="GO:0008299">
    <property type="term" value="P:isoprenoid biosynthetic process"/>
    <property type="evidence" value="ECO:0007669"/>
    <property type="project" value="UniProtKB-ARBA"/>
</dbReference>
<dbReference type="PROSITE" id="PS52019">
    <property type="entry name" value="PKS_MFAS_DH"/>
    <property type="match status" value="1"/>
</dbReference>
<evidence type="ECO:0000256" key="6">
    <source>
        <dbReference type="PROSITE-ProRule" id="PRU01363"/>
    </source>
</evidence>
<dbReference type="SUPFAM" id="SSF53474">
    <property type="entry name" value="alpha/beta-Hydrolases"/>
    <property type="match status" value="1"/>
</dbReference>
<dbReference type="Gene3D" id="3.40.366.10">
    <property type="entry name" value="Malonyl-Coenzyme A Acyl Carrier Protein, domain 2"/>
    <property type="match status" value="1"/>
</dbReference>
<dbReference type="GO" id="GO:0016740">
    <property type="term" value="F:transferase activity"/>
    <property type="evidence" value="ECO:0007669"/>
    <property type="project" value="InterPro"/>
</dbReference>
<dbReference type="Gene3D" id="1.10.600.10">
    <property type="entry name" value="Farnesyl Diphosphate Synthase"/>
    <property type="match status" value="1"/>
</dbReference>
<dbReference type="PANTHER" id="PTHR35201:SF4">
    <property type="entry name" value="BETA-PINACENE SYNTHASE-RELATED"/>
    <property type="match status" value="1"/>
</dbReference>
<dbReference type="SUPFAM" id="SSF52151">
    <property type="entry name" value="FabD/lysophospholipase-like"/>
    <property type="match status" value="1"/>
</dbReference>
<dbReference type="Proteomes" id="UP000711996">
    <property type="component" value="Unassembled WGS sequence"/>
</dbReference>
<feature type="region of interest" description="N-terminal hotdog fold" evidence="6">
    <location>
        <begin position="420"/>
        <end position="569"/>
    </location>
</feature>
<name>A0A9P5EM97_COLSI</name>
<sequence length="1390" mass="152794">MALSPPNAKPLEKIFLFGDQAYSTPKRDLKRLLDDEAFQQTFPDPSSPFSLFIHRCGSAIQRDLAQFVNPMKVKHLCPSGTLADMLLQWHYRNIGYSHPHYSDRDDAHHCLALDMALLVAYQVLLFIRHVESSPSAEHYGNATVIGTCTGALAAAAVGCSADLAELVPLGIEAVRVAFRVGLVVDRAARDTAPATGTKQPWSMAVSAADERTFQGMRVFLQRLAGKVGNTASSWLQKVDNRKREARKGSYWVSAWGPNSVTVSGPPEVLAELADSDGLAVPGVRILPIPIFGPFHSSLLHSKEDVARLLAFLDPAVARTPACLTVISASTGEAPEEAVDFVSLMRTAVDDMLLRPLRWDLVLQRFCEHAETSESGTGLPEVISIASSAGQSLNTALSQAQKGTRKPRKVKDHGLESTTIHRVVTEADLMVGDGLYLVTEADLARPDLREAVQGHLVEGKRLCTPSVFADIAMTLGNYLVEILKNHERKHTLGAHKQPAQTHEYLVTIADLSVSKALVAGNSGPGSQLLQCHAYADWTVRTARCKFAVVSRSGKPQQHAECTIRITDVSILSLFQQYSSGESHCINVSSLRSRSGTTHISGSMAYRVVSSLAEFHRNHRLVQSLVLDQHTHEIAALVRFPGDLSGHGDYTAHPAIIDAFTQPAGFCLNLDDATDLEHTVYINHGWEDMLLFEAIDMGLEYTVYVRMQQVGRTRKWTGDIIVLREDNIVAAFLQYSVNAFPRRVFSNMLSQETKIAEKMATTSSRVLQTAVPCSPPQTPKPPKTLRIQTKPAGGAGQGIFPPSPLSPDDMSRKGPSVSPQQNQQWLYGGDSPAMETSCNATPRSFDTSLTIPDVQTQDKSSTIAIPPCKSVILQGFPKTAHTILFLFPDGSGSATSYASLPPIGVGVCVVGLMCPFLRGDMATMAYVPLDRLLGEGYLPEILRRQPPSPQKGYVLGGWSAGGSLAFRAAQMLGERGCRVAKLVLIDAPPPHNGMDRLPRHFYEYCERLGVFGGWGEGKGNSDLPAWLIPHFEGTIGVLERYCATPLVVPLGQELRVDVIWAGESLVDRPGAPPLSPHPDDTEGMKFLTVQRKDFGPNEWVKLLPGADIICHRVEGAHHFSLMVWMFIIDDLLDQYSLPQRFDYAALQILLADCRDFIQQSLGLSQKCDNDGYEYRDHDAVTSFKEYAGAVMKTFGDNHAYRSRIAREAIATLDGYRHEAMNRHQGRVPSLEEYLGYRAASSCIMQVVVNFEFANNVHMPEEVMKTPEMCRLYESAVAICFILNDIVSLQKEVKEGFVENLVVLLADGDVQRGVDGAADRMQLEVYALDDAAEKATRRFKGTPHEKDIEVLVNNCKNMCRTSWLWSVRTPRYCLADITPDAEGGWVFVVDAMA</sequence>
<comment type="caution">
    <text evidence="9">The sequence shown here is derived from an EMBL/GenBank/DDBJ whole genome shotgun (WGS) entry which is preliminary data.</text>
</comment>
<evidence type="ECO:0000256" key="5">
    <source>
        <dbReference type="ARBA" id="ARBA00022842"/>
    </source>
</evidence>
<evidence type="ECO:0000259" key="8">
    <source>
        <dbReference type="PROSITE" id="PS52019"/>
    </source>
</evidence>
<dbReference type="GO" id="GO:0010333">
    <property type="term" value="F:terpene synthase activity"/>
    <property type="evidence" value="ECO:0007669"/>
    <property type="project" value="InterPro"/>
</dbReference>
<comment type="similarity">
    <text evidence="2">Belongs to the terpene synthase family.</text>
</comment>
<dbReference type="Pfam" id="PF19086">
    <property type="entry name" value="Terpene_syn_C_2"/>
    <property type="match status" value="1"/>
</dbReference>
<organism evidence="9 10">
    <name type="scientific">Colletotrichum siamense</name>
    <name type="common">Anthracnose fungus</name>
    <dbReference type="NCBI Taxonomy" id="690259"/>
    <lineage>
        <taxon>Eukaryota</taxon>
        <taxon>Fungi</taxon>
        <taxon>Dikarya</taxon>
        <taxon>Ascomycota</taxon>
        <taxon>Pezizomycotina</taxon>
        <taxon>Sordariomycetes</taxon>
        <taxon>Hypocreomycetidae</taxon>
        <taxon>Glomerellales</taxon>
        <taxon>Glomerellaceae</taxon>
        <taxon>Colletotrichum</taxon>
        <taxon>Colletotrichum gloeosporioides species complex</taxon>
    </lineage>
</organism>
<evidence type="ECO:0000313" key="10">
    <source>
        <dbReference type="Proteomes" id="UP000711996"/>
    </source>
</evidence>
<dbReference type="InterPro" id="IPR016035">
    <property type="entry name" value="Acyl_Trfase/lysoPLipase"/>
</dbReference>
<feature type="active site" description="Proton donor; for dehydratase activity" evidence="6">
    <location>
        <position position="656"/>
    </location>
</feature>
<dbReference type="Gene3D" id="3.40.50.1820">
    <property type="entry name" value="alpha/beta hydrolase"/>
    <property type="match status" value="1"/>
</dbReference>
<dbReference type="InterPro" id="IPR032088">
    <property type="entry name" value="SAT"/>
</dbReference>
<evidence type="ECO:0000256" key="3">
    <source>
        <dbReference type="ARBA" id="ARBA00022450"/>
    </source>
</evidence>
<dbReference type="PANTHER" id="PTHR35201">
    <property type="entry name" value="TERPENE SYNTHASE"/>
    <property type="match status" value="1"/>
</dbReference>
<dbReference type="InterPro" id="IPR049900">
    <property type="entry name" value="PKS_mFAS_DH"/>
</dbReference>
<dbReference type="Pfam" id="PF00975">
    <property type="entry name" value="Thioesterase"/>
    <property type="match status" value="1"/>
</dbReference>
<evidence type="ECO:0000256" key="2">
    <source>
        <dbReference type="ARBA" id="ARBA00006333"/>
    </source>
</evidence>
<proteinExistence type="inferred from homology"/>
<evidence type="ECO:0000256" key="1">
    <source>
        <dbReference type="ARBA" id="ARBA00001946"/>
    </source>
</evidence>
<dbReference type="SUPFAM" id="SSF48576">
    <property type="entry name" value="Terpenoid synthases"/>
    <property type="match status" value="1"/>
</dbReference>
<feature type="active site" description="Proton acceptor; for dehydratase activity" evidence="6">
    <location>
        <position position="454"/>
    </location>
</feature>
<dbReference type="EMBL" id="QPMT01000034">
    <property type="protein sequence ID" value="KAF4853873.1"/>
    <property type="molecule type" value="Genomic_DNA"/>
</dbReference>
<dbReference type="InterPro" id="IPR042104">
    <property type="entry name" value="PKS_dehydratase_sf"/>
</dbReference>
<dbReference type="InterPro" id="IPR008949">
    <property type="entry name" value="Isoprenoid_synthase_dom_sf"/>
</dbReference>
<dbReference type="Pfam" id="PF16073">
    <property type="entry name" value="SAT"/>
    <property type="match status" value="2"/>
</dbReference>